<accession>A0ABU0GV10</accession>
<proteinExistence type="predicted"/>
<comment type="caution">
    <text evidence="3">The sequence shown here is derived from an EMBL/GenBank/DDBJ whole genome shotgun (WGS) entry which is preliminary data.</text>
</comment>
<protein>
    <recommendedName>
        <fullName evidence="2">SLH domain-containing protein</fullName>
    </recommendedName>
</protein>
<organism evidence="3 4">
    <name type="scientific">Planomicrobium stackebrandtii</name>
    <dbReference type="NCBI Taxonomy" id="253160"/>
    <lineage>
        <taxon>Bacteria</taxon>
        <taxon>Bacillati</taxon>
        <taxon>Bacillota</taxon>
        <taxon>Bacilli</taxon>
        <taxon>Bacillales</taxon>
        <taxon>Caryophanaceae</taxon>
        <taxon>Planomicrobium</taxon>
    </lineage>
</organism>
<dbReference type="Pfam" id="PF00395">
    <property type="entry name" value="SLH"/>
    <property type="match status" value="1"/>
</dbReference>
<evidence type="ECO:0000313" key="4">
    <source>
        <dbReference type="Proteomes" id="UP001241988"/>
    </source>
</evidence>
<dbReference type="EMBL" id="JAUSWB010000002">
    <property type="protein sequence ID" value="MDQ0428407.1"/>
    <property type="molecule type" value="Genomic_DNA"/>
</dbReference>
<feature type="compositionally biased region" description="Polar residues" evidence="1">
    <location>
        <begin position="7"/>
        <end position="20"/>
    </location>
</feature>
<evidence type="ECO:0000259" key="2">
    <source>
        <dbReference type="PROSITE" id="PS51272"/>
    </source>
</evidence>
<dbReference type="Proteomes" id="UP001241988">
    <property type="component" value="Unassembled WGS sequence"/>
</dbReference>
<evidence type="ECO:0000313" key="3">
    <source>
        <dbReference type="EMBL" id="MDQ0428407.1"/>
    </source>
</evidence>
<feature type="domain" description="SLH" evidence="2">
    <location>
        <begin position="1"/>
        <end position="41"/>
    </location>
</feature>
<reference evidence="3 4" key="1">
    <citation type="submission" date="2023-07" db="EMBL/GenBank/DDBJ databases">
        <title>Genomic Encyclopedia of Type Strains, Phase IV (KMG-IV): sequencing the most valuable type-strain genomes for metagenomic binning, comparative biology and taxonomic classification.</title>
        <authorList>
            <person name="Goeker M."/>
        </authorList>
    </citation>
    <scope>NUCLEOTIDE SEQUENCE [LARGE SCALE GENOMIC DNA]</scope>
    <source>
        <strain evidence="3 4">DSM 16419</strain>
    </source>
</reference>
<gene>
    <name evidence="3" type="ORF">QOZ98_001233</name>
</gene>
<feature type="region of interest" description="Disordered" evidence="1">
    <location>
        <begin position="1"/>
        <end position="20"/>
    </location>
</feature>
<dbReference type="PROSITE" id="PS51272">
    <property type="entry name" value="SLH"/>
    <property type="match status" value="1"/>
</dbReference>
<evidence type="ECO:0000256" key="1">
    <source>
        <dbReference type="SAM" id="MobiDB-lite"/>
    </source>
</evidence>
<dbReference type="InterPro" id="IPR001119">
    <property type="entry name" value="SLH_dom"/>
</dbReference>
<sequence length="41" mass="4566">MDLYGNGITTGYPSETFQPGASTTRAEYSVFLARAMNEDFR</sequence>
<name>A0ABU0GV10_9BACL</name>
<keyword evidence="4" id="KW-1185">Reference proteome</keyword>